<dbReference type="EnsemblMetazoa" id="ISCW013944-RA">
    <property type="protein sequence ID" value="ISCW013944-PA"/>
    <property type="gene ID" value="ISCW013944"/>
</dbReference>
<dbReference type="EMBL" id="ABJB010890313">
    <property type="status" value="NOT_ANNOTATED_CDS"/>
    <property type="molecule type" value="Genomic_DNA"/>
</dbReference>
<organism>
    <name type="scientific">Ixodes scapularis</name>
    <name type="common">Black-legged tick</name>
    <name type="synonym">Deer tick</name>
    <dbReference type="NCBI Taxonomy" id="6945"/>
    <lineage>
        <taxon>Eukaryota</taxon>
        <taxon>Metazoa</taxon>
        <taxon>Ecdysozoa</taxon>
        <taxon>Arthropoda</taxon>
        <taxon>Chelicerata</taxon>
        <taxon>Arachnida</taxon>
        <taxon>Acari</taxon>
        <taxon>Parasitiformes</taxon>
        <taxon>Ixodida</taxon>
        <taxon>Ixodoidea</taxon>
        <taxon>Ixodidae</taxon>
        <taxon>Ixodinae</taxon>
        <taxon>Ixodes</taxon>
    </lineage>
</organism>
<evidence type="ECO:0000313" key="3">
    <source>
        <dbReference type="EnsemblMetazoa" id="ISCW013944-PA"/>
    </source>
</evidence>
<dbReference type="HOGENOM" id="CLU_2402119_0_0_1"/>
<dbReference type="AlphaFoldDB" id="B7QKZ6"/>
<dbReference type="VEuPathDB" id="VectorBase:ISCW013944"/>
<proteinExistence type="predicted"/>
<evidence type="ECO:0000313" key="2">
    <source>
        <dbReference type="EMBL" id="EEC19518.1"/>
    </source>
</evidence>
<protein>
    <submittedName>
        <fullName evidence="2 3">Uncharacterized protein</fullName>
    </submittedName>
</protein>
<reference evidence="3" key="2">
    <citation type="submission" date="2020-05" db="UniProtKB">
        <authorList>
            <consortium name="EnsemblMetazoa"/>
        </authorList>
    </citation>
    <scope>IDENTIFICATION</scope>
    <source>
        <strain evidence="3">wikel</strain>
    </source>
</reference>
<feature type="compositionally biased region" description="Polar residues" evidence="1">
    <location>
        <begin position="1"/>
        <end position="22"/>
    </location>
</feature>
<dbReference type="InParanoid" id="B7QKZ6"/>
<sequence>MRSVSEIGTTPGDAQTEASTPQEKCPKREAWSRSAAPKTTNILEARGVDVMAPFPERRPPSGRSDATLYRDLTPGQRAMAAATKPRDTCIAQR</sequence>
<name>B7QKZ6_IXOSC</name>
<accession>B7QKZ6</accession>
<dbReference type="VEuPathDB" id="VectorBase:ISCI013944"/>
<dbReference type="Proteomes" id="UP000001555">
    <property type="component" value="Unassembled WGS sequence"/>
</dbReference>
<keyword evidence="4" id="KW-1185">Reference proteome</keyword>
<evidence type="ECO:0000256" key="1">
    <source>
        <dbReference type="SAM" id="MobiDB-lite"/>
    </source>
</evidence>
<dbReference type="PaxDb" id="6945-B7QKZ6"/>
<feature type="region of interest" description="Disordered" evidence="1">
    <location>
        <begin position="1"/>
        <end position="40"/>
    </location>
</feature>
<evidence type="ECO:0000313" key="4">
    <source>
        <dbReference type="Proteomes" id="UP000001555"/>
    </source>
</evidence>
<gene>
    <name evidence="2" type="ORF">IscW_ISCW013944</name>
</gene>
<reference evidence="2 4" key="1">
    <citation type="submission" date="2008-03" db="EMBL/GenBank/DDBJ databases">
        <title>Annotation of Ixodes scapularis.</title>
        <authorList>
            <consortium name="Ixodes scapularis Genome Project Consortium"/>
            <person name="Caler E."/>
            <person name="Hannick L.I."/>
            <person name="Bidwell S."/>
            <person name="Joardar V."/>
            <person name="Thiagarajan M."/>
            <person name="Amedeo P."/>
            <person name="Galinsky K.J."/>
            <person name="Schobel S."/>
            <person name="Inman J."/>
            <person name="Hostetler J."/>
            <person name="Miller J."/>
            <person name="Hammond M."/>
            <person name="Megy K."/>
            <person name="Lawson D."/>
            <person name="Kodira C."/>
            <person name="Sutton G."/>
            <person name="Meyer J."/>
            <person name="Hill C.A."/>
            <person name="Birren B."/>
            <person name="Nene V."/>
            <person name="Collins F."/>
            <person name="Alarcon-Chaidez F."/>
            <person name="Wikel S."/>
            <person name="Strausberg R."/>
        </authorList>
    </citation>
    <scope>NUCLEOTIDE SEQUENCE [LARGE SCALE GENOMIC DNA]</scope>
    <source>
        <strain evidence="4">Wikel</strain>
        <strain evidence="2">Wikel colony</strain>
    </source>
</reference>
<dbReference type="EMBL" id="DS962764">
    <property type="protein sequence ID" value="EEC19518.1"/>
    <property type="molecule type" value="Genomic_DNA"/>
</dbReference>